<protein>
    <submittedName>
        <fullName evidence="6">3-hydroxybutyryl-CoA dehydrogenase</fullName>
        <ecNumber evidence="6">1.1.1.157</ecNumber>
    </submittedName>
</protein>
<dbReference type="PANTHER" id="PTHR48075">
    <property type="entry name" value="3-HYDROXYACYL-COA DEHYDROGENASE FAMILY PROTEIN"/>
    <property type="match status" value="1"/>
</dbReference>
<dbReference type="Proteomes" id="UP001229651">
    <property type="component" value="Unassembled WGS sequence"/>
</dbReference>
<evidence type="ECO:0000256" key="1">
    <source>
        <dbReference type="ARBA" id="ARBA00005086"/>
    </source>
</evidence>
<proteinExistence type="inferred from homology"/>
<dbReference type="InterPro" id="IPR013328">
    <property type="entry name" value="6PGD_dom2"/>
</dbReference>
<evidence type="ECO:0000256" key="2">
    <source>
        <dbReference type="ARBA" id="ARBA00009463"/>
    </source>
</evidence>
<organism evidence="6 7">
    <name type="scientific">Amycolatopsis thermophila</name>
    <dbReference type="NCBI Taxonomy" id="206084"/>
    <lineage>
        <taxon>Bacteria</taxon>
        <taxon>Bacillati</taxon>
        <taxon>Actinomycetota</taxon>
        <taxon>Actinomycetes</taxon>
        <taxon>Pseudonocardiales</taxon>
        <taxon>Pseudonocardiaceae</taxon>
        <taxon>Amycolatopsis</taxon>
    </lineage>
</organism>
<evidence type="ECO:0000313" key="7">
    <source>
        <dbReference type="Proteomes" id="UP001229651"/>
    </source>
</evidence>
<keyword evidence="3 6" id="KW-0560">Oxidoreductase</keyword>
<comment type="caution">
    <text evidence="6">The sequence shown here is derived from an EMBL/GenBank/DDBJ whole genome shotgun (WGS) entry which is preliminary data.</text>
</comment>
<accession>A0ABU0F1A9</accession>
<dbReference type="EC" id="1.1.1.157" evidence="6"/>
<dbReference type="InterPro" id="IPR036291">
    <property type="entry name" value="NAD(P)-bd_dom_sf"/>
</dbReference>
<dbReference type="RefSeq" id="WP_306995975.1">
    <property type="nucleotide sequence ID" value="NZ_JAUSUT010000001.1"/>
</dbReference>
<evidence type="ECO:0000313" key="6">
    <source>
        <dbReference type="EMBL" id="MDQ0381359.1"/>
    </source>
</evidence>
<sequence length="491" mass="51075">MSEVAGLRVLVAGLGPMGRGIARVFARAGADVRVTDVSAELTEAGLAKIRAEATSDGETADGVRAADLTAVADTDLFVDAVLENMDVKRDLLEQVAKLAGPDLVVASNTSSLSIGEMGHAFGDPARVVGMHFFNPPTKMRLVEVVAGGGTGDAVVARARALVTELGKTPVVCRDSPNFIVNRICRPLYYEAQLLVTQGVEPGAVDAAVSGALGHPMGPLTLLDFTGLHTHLGSSETALREFGDPRYRPIPLARSLVRAGMTGRAAGRGFYDYAAEKPRQAIARLVRTPGEAADVRVVAAGPDAGKLPETTGGETITLYSCHRPPTADDVAAVAGAPGPVVVDSSDGNWLDVLPAGAGWIRLHRSPGEQLFAEVVHDELAGIRPPAFVGTALDVLGAASVEVLALPGLVVDRLAHCVINEACTVVEEGTASREDVDVALTLGMNHPRGPFDLLAAAGAAKVLASLRSMTDLFGDPRYRPAQLLRRQAAGAAR</sequence>
<evidence type="ECO:0000259" key="4">
    <source>
        <dbReference type="Pfam" id="PF00725"/>
    </source>
</evidence>
<dbReference type="Gene3D" id="1.10.1040.10">
    <property type="entry name" value="N-(1-d-carboxylethyl)-l-norvaline Dehydrogenase, domain 2"/>
    <property type="match status" value="1"/>
</dbReference>
<dbReference type="EMBL" id="JAUSUT010000001">
    <property type="protein sequence ID" value="MDQ0381359.1"/>
    <property type="molecule type" value="Genomic_DNA"/>
</dbReference>
<evidence type="ECO:0000259" key="5">
    <source>
        <dbReference type="Pfam" id="PF02737"/>
    </source>
</evidence>
<evidence type="ECO:0000256" key="3">
    <source>
        <dbReference type="ARBA" id="ARBA00023002"/>
    </source>
</evidence>
<dbReference type="InterPro" id="IPR006176">
    <property type="entry name" value="3-OHacyl-CoA_DH_NAD-bd"/>
</dbReference>
<dbReference type="SUPFAM" id="SSF48179">
    <property type="entry name" value="6-phosphogluconate dehydrogenase C-terminal domain-like"/>
    <property type="match status" value="2"/>
</dbReference>
<dbReference type="Gene3D" id="3.40.50.720">
    <property type="entry name" value="NAD(P)-binding Rossmann-like Domain"/>
    <property type="match status" value="1"/>
</dbReference>
<dbReference type="Pfam" id="PF02737">
    <property type="entry name" value="3HCDH_N"/>
    <property type="match status" value="1"/>
</dbReference>
<dbReference type="SUPFAM" id="SSF51735">
    <property type="entry name" value="NAD(P)-binding Rossmann-fold domains"/>
    <property type="match status" value="1"/>
</dbReference>
<dbReference type="Pfam" id="PF00725">
    <property type="entry name" value="3HCDH"/>
    <property type="match status" value="2"/>
</dbReference>
<reference evidence="6 7" key="1">
    <citation type="submission" date="2023-07" db="EMBL/GenBank/DDBJ databases">
        <title>Sequencing the genomes of 1000 actinobacteria strains.</title>
        <authorList>
            <person name="Klenk H.-P."/>
        </authorList>
    </citation>
    <scope>NUCLEOTIDE SEQUENCE [LARGE SCALE GENOMIC DNA]</scope>
    <source>
        <strain evidence="6 7">DSM 45805</strain>
    </source>
</reference>
<name>A0ABU0F1A9_9PSEU</name>
<feature type="domain" description="3-hydroxyacyl-CoA dehydrogenase C-terminal" evidence="4">
    <location>
        <begin position="178"/>
        <end position="272"/>
    </location>
</feature>
<keyword evidence="7" id="KW-1185">Reference proteome</keyword>
<dbReference type="PANTHER" id="PTHR48075:SF5">
    <property type="entry name" value="3-HYDROXYBUTYRYL-COA DEHYDROGENASE"/>
    <property type="match status" value="1"/>
</dbReference>
<gene>
    <name evidence="6" type="ORF">FB470_005353</name>
</gene>
<dbReference type="GO" id="GO:0008691">
    <property type="term" value="F:3-hydroxybutyryl-CoA dehydrogenase activity"/>
    <property type="evidence" value="ECO:0007669"/>
    <property type="project" value="UniProtKB-EC"/>
</dbReference>
<feature type="domain" description="3-hydroxyacyl-CoA dehydrogenase NAD binding" evidence="5">
    <location>
        <begin position="9"/>
        <end position="174"/>
    </location>
</feature>
<comment type="similarity">
    <text evidence="2">Belongs to the 3-hydroxyacyl-CoA dehydrogenase family.</text>
</comment>
<dbReference type="Gene3D" id="1.10.1040.50">
    <property type="match status" value="1"/>
</dbReference>
<feature type="domain" description="3-hydroxyacyl-CoA dehydrogenase C-terminal" evidence="4">
    <location>
        <begin position="406"/>
        <end position="484"/>
    </location>
</feature>
<dbReference type="InterPro" id="IPR008927">
    <property type="entry name" value="6-PGluconate_DH-like_C_sf"/>
</dbReference>
<comment type="pathway">
    <text evidence="1">Lipid metabolism; butanoate metabolism.</text>
</comment>
<dbReference type="InterPro" id="IPR006108">
    <property type="entry name" value="3HC_DH_C"/>
</dbReference>